<organism evidence="1 2">
    <name type="scientific">Gossypium barbadense</name>
    <name type="common">Sea Island cotton</name>
    <name type="synonym">Hibiscus barbadensis</name>
    <dbReference type="NCBI Taxonomy" id="3634"/>
    <lineage>
        <taxon>Eukaryota</taxon>
        <taxon>Viridiplantae</taxon>
        <taxon>Streptophyta</taxon>
        <taxon>Embryophyta</taxon>
        <taxon>Tracheophyta</taxon>
        <taxon>Spermatophyta</taxon>
        <taxon>Magnoliopsida</taxon>
        <taxon>eudicotyledons</taxon>
        <taxon>Gunneridae</taxon>
        <taxon>Pentapetalae</taxon>
        <taxon>rosids</taxon>
        <taxon>malvids</taxon>
        <taxon>Malvales</taxon>
        <taxon>Malvaceae</taxon>
        <taxon>Malvoideae</taxon>
        <taxon>Gossypium</taxon>
    </lineage>
</organism>
<name>A0A2P5YLH6_GOSBA</name>
<gene>
    <name evidence="1" type="ORF">GOBAR_AA04166</name>
</gene>
<protein>
    <submittedName>
        <fullName evidence="1">Uncharacterized protein</fullName>
    </submittedName>
</protein>
<dbReference type="AlphaFoldDB" id="A0A2P5YLH6"/>
<dbReference type="EMBL" id="KZ663030">
    <property type="protein sequence ID" value="PPS16419.1"/>
    <property type="molecule type" value="Genomic_DNA"/>
</dbReference>
<proteinExistence type="predicted"/>
<sequence length="77" mass="8870">MNLARAFEKKLQSIGRKPHIYSAATSRQTQNIVGIRKGTRPYSSAEFEEQAQPPTFIKRLNWVEKAERRATGLLQLR</sequence>
<evidence type="ECO:0000313" key="1">
    <source>
        <dbReference type="EMBL" id="PPS16419.1"/>
    </source>
</evidence>
<accession>A0A2P5YLH6</accession>
<reference evidence="1 2" key="1">
    <citation type="submission" date="2015-01" db="EMBL/GenBank/DDBJ databases">
        <title>Genome of allotetraploid Gossypium barbadense reveals genomic plasticity and fiber elongation in cotton evolution.</title>
        <authorList>
            <person name="Chen X."/>
            <person name="Liu X."/>
            <person name="Zhao B."/>
            <person name="Zheng H."/>
            <person name="Hu Y."/>
            <person name="Lu G."/>
            <person name="Yang C."/>
            <person name="Chen J."/>
            <person name="Shan C."/>
            <person name="Zhang L."/>
            <person name="Zhou Y."/>
            <person name="Wang L."/>
            <person name="Guo W."/>
            <person name="Bai Y."/>
            <person name="Ruan J."/>
            <person name="Shangguan X."/>
            <person name="Mao Y."/>
            <person name="Jiang J."/>
            <person name="Zhu Y."/>
            <person name="Lei J."/>
            <person name="Kang H."/>
            <person name="Chen S."/>
            <person name="He X."/>
            <person name="Wang R."/>
            <person name="Wang Y."/>
            <person name="Chen J."/>
            <person name="Wang L."/>
            <person name="Yu S."/>
            <person name="Wang B."/>
            <person name="Wei J."/>
            <person name="Song S."/>
            <person name="Lu X."/>
            <person name="Gao Z."/>
            <person name="Gu W."/>
            <person name="Deng X."/>
            <person name="Ma D."/>
            <person name="Wang S."/>
            <person name="Liang W."/>
            <person name="Fang L."/>
            <person name="Cai C."/>
            <person name="Zhu X."/>
            <person name="Zhou B."/>
            <person name="Zhang Y."/>
            <person name="Chen Z."/>
            <person name="Xu S."/>
            <person name="Zhu R."/>
            <person name="Wang S."/>
            <person name="Zhang T."/>
            <person name="Zhao G."/>
        </authorList>
    </citation>
    <scope>NUCLEOTIDE SEQUENCE [LARGE SCALE GENOMIC DNA]</scope>
    <source>
        <strain evidence="2">cv. Xinhai21</strain>
        <tissue evidence="1">Leaf</tissue>
    </source>
</reference>
<evidence type="ECO:0000313" key="2">
    <source>
        <dbReference type="Proteomes" id="UP000239757"/>
    </source>
</evidence>
<dbReference type="Proteomes" id="UP000239757">
    <property type="component" value="Unassembled WGS sequence"/>
</dbReference>